<dbReference type="Proteomes" id="UP000273154">
    <property type="component" value="Chromosome"/>
</dbReference>
<dbReference type="PANTHER" id="PTHR43673:SF10">
    <property type="entry name" value="NADH DEHYDROGENASE_NAD(P)H NITROREDUCTASE XCC3605-RELATED"/>
    <property type="match status" value="1"/>
</dbReference>
<dbReference type="KEGG" id="pcat:Pcatena_00780"/>
<dbReference type="AlphaFoldDB" id="A0A3G9JVK4"/>
<evidence type="ECO:0000259" key="3">
    <source>
        <dbReference type="Pfam" id="PF00881"/>
    </source>
</evidence>
<organism evidence="4 5">
    <name type="scientific">Parolsenella catena</name>
    <dbReference type="NCBI Taxonomy" id="2003188"/>
    <lineage>
        <taxon>Bacteria</taxon>
        <taxon>Bacillati</taxon>
        <taxon>Actinomycetota</taxon>
        <taxon>Coriobacteriia</taxon>
        <taxon>Coriobacteriales</taxon>
        <taxon>Atopobiaceae</taxon>
        <taxon>Parolsenella</taxon>
    </lineage>
</organism>
<dbReference type="InterPro" id="IPR000415">
    <property type="entry name" value="Nitroreductase-like"/>
</dbReference>
<feature type="domain" description="Nitroreductase" evidence="3">
    <location>
        <begin position="75"/>
        <end position="153"/>
    </location>
</feature>
<gene>
    <name evidence="4" type="ORF">Pcatena_00780</name>
</gene>
<dbReference type="InterPro" id="IPR029479">
    <property type="entry name" value="Nitroreductase"/>
</dbReference>
<name>A0A3G9JVK4_9ACTN</name>
<accession>A0A3G9JVK4</accession>
<dbReference type="PANTHER" id="PTHR43673">
    <property type="entry name" value="NAD(P)H NITROREDUCTASE YDGI-RELATED"/>
    <property type="match status" value="1"/>
</dbReference>
<dbReference type="GO" id="GO:0016491">
    <property type="term" value="F:oxidoreductase activity"/>
    <property type="evidence" value="ECO:0007669"/>
    <property type="project" value="UniProtKB-KW"/>
</dbReference>
<dbReference type="GeneID" id="88848220"/>
<proteinExistence type="inferred from homology"/>
<dbReference type="EMBL" id="AP019367">
    <property type="protein sequence ID" value="BBH49491.1"/>
    <property type="molecule type" value="Genomic_DNA"/>
</dbReference>
<evidence type="ECO:0000256" key="2">
    <source>
        <dbReference type="ARBA" id="ARBA00023002"/>
    </source>
</evidence>
<sequence length="174" mass="18680">MNGVIEALEQRRSCRKFSDKPVEDEKVKQIVEAGLYAASGMGRQATHLVVVTNPDDVAQLSRMNAAIMGAEGDPFYGARTVIVVLTDPAVPTCVEDGALVMGNLMNAAHALGVGSCWIHRAHEEFDSDEGKALLAKWGVKGEWRGVGHCILGYADEGGEKPAAERLASRVTYVK</sequence>
<evidence type="ECO:0000313" key="5">
    <source>
        <dbReference type="Proteomes" id="UP000273154"/>
    </source>
</evidence>
<feature type="domain" description="Nitroreductase" evidence="3">
    <location>
        <begin position="9"/>
        <end position="65"/>
    </location>
</feature>
<evidence type="ECO:0000313" key="4">
    <source>
        <dbReference type="EMBL" id="BBH49491.1"/>
    </source>
</evidence>
<dbReference type="SUPFAM" id="SSF55469">
    <property type="entry name" value="FMN-dependent nitroreductase-like"/>
    <property type="match status" value="1"/>
</dbReference>
<evidence type="ECO:0000256" key="1">
    <source>
        <dbReference type="ARBA" id="ARBA00007118"/>
    </source>
</evidence>
<reference evidence="5" key="1">
    <citation type="submission" date="2018-11" db="EMBL/GenBank/DDBJ databases">
        <title>Comparative genomics of Parolsenella catena and Libanicoccus massiliensis: Reclassification of Libanicoccus massiliensis as Parolsenella massiliensis comb. nov.</title>
        <authorList>
            <person name="Sakamoto M."/>
            <person name="Ikeyama N."/>
            <person name="Murakami T."/>
            <person name="Mori H."/>
            <person name="Yuki M."/>
            <person name="Ohkuma M."/>
        </authorList>
    </citation>
    <scope>NUCLEOTIDE SEQUENCE [LARGE SCALE GENOMIC DNA]</scope>
    <source>
        <strain evidence="5">JCM 31932</strain>
    </source>
</reference>
<dbReference type="Gene3D" id="3.40.109.10">
    <property type="entry name" value="NADH Oxidase"/>
    <property type="match status" value="1"/>
</dbReference>
<dbReference type="OrthoDB" id="3181400at2"/>
<keyword evidence="5" id="KW-1185">Reference proteome</keyword>
<protein>
    <submittedName>
        <fullName evidence="4">Diguanylate cyclase</fullName>
    </submittedName>
</protein>
<dbReference type="RefSeq" id="WP_126420634.1">
    <property type="nucleotide sequence ID" value="NZ_AP019367.1"/>
</dbReference>
<comment type="similarity">
    <text evidence="1">Belongs to the nitroreductase family.</text>
</comment>
<dbReference type="Pfam" id="PF00881">
    <property type="entry name" value="Nitroreductase"/>
    <property type="match status" value="2"/>
</dbReference>
<keyword evidence="2" id="KW-0560">Oxidoreductase</keyword>